<keyword evidence="5" id="KW-0723">Serine/threonine-protein kinase</keyword>
<organism evidence="15 16">
    <name type="scientific">Lodderomyces beijingensis</name>
    <dbReference type="NCBI Taxonomy" id="1775926"/>
    <lineage>
        <taxon>Eukaryota</taxon>
        <taxon>Fungi</taxon>
        <taxon>Dikarya</taxon>
        <taxon>Ascomycota</taxon>
        <taxon>Saccharomycotina</taxon>
        <taxon>Pichiomycetes</taxon>
        <taxon>Debaryomycetaceae</taxon>
        <taxon>Candida/Lodderomyces clade</taxon>
        <taxon>Lodderomyces</taxon>
    </lineage>
</organism>
<dbReference type="PROSITE" id="PS00108">
    <property type="entry name" value="PROTEIN_KINASE_ST"/>
    <property type="match status" value="1"/>
</dbReference>
<feature type="compositionally biased region" description="Polar residues" evidence="13">
    <location>
        <begin position="758"/>
        <end position="779"/>
    </location>
</feature>
<sequence>MSTPALLPSIGDDASEAGEYSSAGEEDVYMPIQRMATLADYEFMDKLGSGTFGVVHKARDKKTGQLVAMKQILYHSVKEGFPITALREITILKQLHHANVLSVQQMIFEEPKVKDKTELITQRGTFYTVAPYMTSDLVGLLKNPNIHLELSQIKCLMQQLLTGTQYIHDANFLHRDIKAANILVDQTGVLKIADFGLARLYHGTAPRLGMGPGGGEKSYTSLVITRWYRPPEILLGERKYTTAVDLWGVGCVFGELFTGNPILQGNTDAQQAQLIFELVGSPKSWSEAANLPNKNDYNIGLGCSRSMEARFEKIMPASGVSLLSGLLTLDPYKRLNALDALNHEFFTTEPLPLRPDQMPRFEECHEIDKERFKTIRNTARHTVSERHVNTGQAGGDRFERVNRQGDEKVVRHGHEDNGYDEFNRRSSYSQRYNPSGTYPEEQPYQDERQYQDERVYQDERHYYEEEDMGGYYNEGAANDYYTRGGGGGEESHNKKYDDNYDHGYYKTNDRRQRYDYRTRNSDMSYDQRRNPRANYNSYVPRSQQTGSSQRWRQAPSLRNSGGHLYDTEPRFRHHRDSPSRTVNLRTQPRYHDDGEETRRSAPYTSHPTQETRPSDAHLPNRPDVKNHPRSTSKEPNGRTSRKDTPAMSEMKGSHYSDHASSGPSSTSGKEQTTSKSIERMSSDKSEKKITAEGDNTQSHRRSSANTLQAAENRSGKDTDKSCFSQQQQQASRLEQTERHAAPSSLGSSSSALSRDISKPSNSRTPTITTARHTSVTNGFKDNGETKSNLDETPSVFRSGSQSAPRRSLPIKRETTADRESKPTPLTQGRQQVHVRTSTSTNEPRKERADESNFVSGKDKLRLDEQQRRGHAHISGSNFARQKRGFNYLEQQDSDLSDVDIAGTSDDALQRFIREEDMKNDSVSRRIKSETVFFKKGKR</sequence>
<feature type="region of interest" description="Disordered" evidence="13">
    <location>
        <begin position="483"/>
        <end position="857"/>
    </location>
</feature>
<feature type="compositionally biased region" description="Polar residues" evidence="13">
    <location>
        <begin position="533"/>
        <end position="559"/>
    </location>
</feature>
<dbReference type="EC" id="2.7.11.22" evidence="4"/>
<evidence type="ECO:0000256" key="9">
    <source>
        <dbReference type="ARBA" id="ARBA00022840"/>
    </source>
</evidence>
<dbReference type="Pfam" id="PF00069">
    <property type="entry name" value="Pkinase"/>
    <property type="match status" value="1"/>
</dbReference>
<evidence type="ECO:0000313" key="16">
    <source>
        <dbReference type="Proteomes" id="UP001497383"/>
    </source>
</evidence>
<dbReference type="PANTHER" id="PTHR24056:SF233">
    <property type="entry name" value="CYCLIN-DEPENDENT KINASE 9"/>
    <property type="match status" value="1"/>
</dbReference>
<keyword evidence="9 12" id="KW-0067">ATP-binding</keyword>
<proteinExistence type="inferred from homology"/>
<feature type="compositionally biased region" description="Polar residues" evidence="13">
    <location>
        <begin position="795"/>
        <end position="804"/>
    </location>
</feature>
<dbReference type="InterPro" id="IPR008271">
    <property type="entry name" value="Ser/Thr_kinase_AS"/>
</dbReference>
<evidence type="ECO:0000256" key="12">
    <source>
        <dbReference type="PROSITE-ProRule" id="PRU10141"/>
    </source>
</evidence>
<dbReference type="PROSITE" id="PS50011">
    <property type="entry name" value="PROTEIN_KINASE_DOM"/>
    <property type="match status" value="1"/>
</dbReference>
<dbReference type="InterPro" id="IPR050108">
    <property type="entry name" value="CDK"/>
</dbReference>
<evidence type="ECO:0000256" key="6">
    <source>
        <dbReference type="ARBA" id="ARBA00022679"/>
    </source>
</evidence>
<name>A0ABP0ZCM3_9ASCO</name>
<evidence type="ECO:0000256" key="8">
    <source>
        <dbReference type="ARBA" id="ARBA00022777"/>
    </source>
</evidence>
<evidence type="ECO:0000256" key="13">
    <source>
        <dbReference type="SAM" id="MobiDB-lite"/>
    </source>
</evidence>
<evidence type="ECO:0000256" key="4">
    <source>
        <dbReference type="ARBA" id="ARBA00012425"/>
    </source>
</evidence>
<evidence type="ECO:0000313" key="15">
    <source>
        <dbReference type="EMBL" id="CAK9435436.1"/>
    </source>
</evidence>
<dbReference type="InterPro" id="IPR000719">
    <property type="entry name" value="Prot_kinase_dom"/>
</dbReference>
<dbReference type="EMBL" id="OZ022405">
    <property type="protein sequence ID" value="CAK9435436.1"/>
    <property type="molecule type" value="Genomic_DNA"/>
</dbReference>
<dbReference type="PANTHER" id="PTHR24056">
    <property type="entry name" value="CELL DIVISION PROTEIN KINASE"/>
    <property type="match status" value="1"/>
</dbReference>
<evidence type="ECO:0000256" key="2">
    <source>
        <dbReference type="ARBA" id="ARBA00006485"/>
    </source>
</evidence>
<feature type="compositionally biased region" description="Polar residues" evidence="13">
    <location>
        <begin position="602"/>
        <end position="611"/>
    </location>
</feature>
<accession>A0ABP0ZCM3</accession>
<feature type="compositionally biased region" description="Basic and acidic residues" evidence="13">
    <location>
        <begin position="612"/>
        <end position="644"/>
    </location>
</feature>
<dbReference type="SUPFAM" id="SSF56112">
    <property type="entry name" value="Protein kinase-like (PK-like)"/>
    <property type="match status" value="1"/>
</dbReference>
<comment type="subcellular location">
    <subcellularLocation>
        <location evidence="1">Nucleus</location>
    </subcellularLocation>
</comment>
<feature type="compositionally biased region" description="Basic and acidic residues" evidence="13">
    <location>
        <begin position="589"/>
        <end position="599"/>
    </location>
</feature>
<dbReference type="InterPro" id="IPR017441">
    <property type="entry name" value="Protein_kinase_ATP_BS"/>
</dbReference>
<feature type="compositionally biased region" description="Low complexity" evidence="13">
    <location>
        <begin position="741"/>
        <end position="753"/>
    </location>
</feature>
<evidence type="ECO:0000259" key="14">
    <source>
        <dbReference type="PROSITE" id="PS50011"/>
    </source>
</evidence>
<evidence type="ECO:0000256" key="10">
    <source>
        <dbReference type="ARBA" id="ARBA00023242"/>
    </source>
</evidence>
<keyword evidence="10" id="KW-0539">Nucleus</keyword>
<evidence type="ECO:0000256" key="1">
    <source>
        <dbReference type="ARBA" id="ARBA00004123"/>
    </source>
</evidence>
<feature type="compositionally biased region" description="Basic and acidic residues" evidence="13">
    <location>
        <begin position="396"/>
        <end position="424"/>
    </location>
</feature>
<feature type="binding site" evidence="12">
    <location>
        <position position="70"/>
    </location>
    <ligand>
        <name>ATP</name>
        <dbReference type="ChEBI" id="CHEBI:30616"/>
    </ligand>
</feature>
<feature type="region of interest" description="Disordered" evidence="13">
    <location>
        <begin position="386"/>
        <end position="451"/>
    </location>
</feature>
<feature type="compositionally biased region" description="Polar residues" evidence="13">
    <location>
        <begin position="658"/>
        <end position="675"/>
    </location>
</feature>
<feature type="compositionally biased region" description="Basic and acidic residues" evidence="13">
    <location>
        <begin position="842"/>
        <end position="857"/>
    </location>
</feature>
<feature type="compositionally biased region" description="Basic and acidic residues" evidence="13">
    <location>
        <begin position="676"/>
        <end position="691"/>
    </location>
</feature>
<keyword evidence="16" id="KW-1185">Reference proteome</keyword>
<evidence type="ECO:0000256" key="11">
    <source>
        <dbReference type="ARBA" id="ARBA00041018"/>
    </source>
</evidence>
<keyword evidence="7 12" id="KW-0547">Nucleotide-binding</keyword>
<evidence type="ECO:0000256" key="7">
    <source>
        <dbReference type="ARBA" id="ARBA00022741"/>
    </source>
</evidence>
<keyword evidence="6" id="KW-0808">Transferase</keyword>
<dbReference type="GeneID" id="92205359"/>
<dbReference type="PROSITE" id="PS00107">
    <property type="entry name" value="PROTEIN_KINASE_ATP"/>
    <property type="match status" value="1"/>
</dbReference>
<dbReference type="SMART" id="SM00220">
    <property type="entry name" value="S_TKc"/>
    <property type="match status" value="1"/>
</dbReference>
<keyword evidence="8" id="KW-0418">Kinase</keyword>
<dbReference type="Gene3D" id="3.30.200.20">
    <property type="entry name" value="Phosphorylase Kinase, domain 1"/>
    <property type="match status" value="1"/>
</dbReference>
<comment type="similarity">
    <text evidence="2">Belongs to the protein kinase superfamily. CMGC Ser/Thr protein kinase family. CDC2/CDKX subfamily.</text>
</comment>
<gene>
    <name evidence="15" type="ORF">LODBEIA_P01630</name>
</gene>
<dbReference type="Proteomes" id="UP001497383">
    <property type="component" value="Chromosome 1"/>
</dbReference>
<feature type="compositionally biased region" description="Basic and acidic residues" evidence="13">
    <location>
        <begin position="489"/>
        <end position="529"/>
    </location>
</feature>
<feature type="compositionally biased region" description="Polar residues" evidence="13">
    <location>
        <begin position="823"/>
        <end position="841"/>
    </location>
</feature>
<dbReference type="EC" id="2.7.11.23" evidence="3"/>
<reference evidence="15 16" key="1">
    <citation type="submission" date="2024-03" db="EMBL/GenBank/DDBJ databases">
        <authorList>
            <person name="Brejova B."/>
        </authorList>
    </citation>
    <scope>NUCLEOTIDE SEQUENCE [LARGE SCALE GENOMIC DNA]</scope>
    <source>
        <strain evidence="15 16">CBS 14171</strain>
    </source>
</reference>
<feature type="compositionally biased region" description="Basic and acidic residues" evidence="13">
    <location>
        <begin position="810"/>
        <end position="821"/>
    </location>
</feature>
<evidence type="ECO:0000256" key="5">
    <source>
        <dbReference type="ARBA" id="ARBA00022527"/>
    </source>
</evidence>
<dbReference type="Gene3D" id="1.10.510.10">
    <property type="entry name" value="Transferase(Phosphotransferase) domain 1"/>
    <property type="match status" value="1"/>
</dbReference>
<feature type="region of interest" description="Disordered" evidence="13">
    <location>
        <begin position="1"/>
        <end position="22"/>
    </location>
</feature>
<feature type="compositionally biased region" description="Polar residues" evidence="13">
    <location>
        <begin position="425"/>
        <end position="436"/>
    </location>
</feature>
<dbReference type="RefSeq" id="XP_066827101.1">
    <property type="nucleotide sequence ID" value="XM_066971539.1"/>
</dbReference>
<evidence type="ECO:0000256" key="3">
    <source>
        <dbReference type="ARBA" id="ARBA00012409"/>
    </source>
</evidence>
<feature type="domain" description="Protein kinase" evidence="14">
    <location>
        <begin position="41"/>
        <end position="346"/>
    </location>
</feature>
<dbReference type="InterPro" id="IPR011009">
    <property type="entry name" value="Kinase-like_dom_sf"/>
</dbReference>
<protein>
    <recommendedName>
        <fullName evidence="11">Serine/threonine-protein kinase BUR1</fullName>
        <ecNumber evidence="4">2.7.11.22</ecNumber>
        <ecNumber evidence="3">2.7.11.23</ecNumber>
    </recommendedName>
</protein>